<gene>
    <name evidence="2" type="ORF">Slati_3084200</name>
</gene>
<evidence type="ECO:0000256" key="1">
    <source>
        <dbReference type="SAM" id="MobiDB-lite"/>
    </source>
</evidence>
<feature type="region of interest" description="Disordered" evidence="1">
    <location>
        <begin position="67"/>
        <end position="94"/>
    </location>
</feature>
<name>A0AAW2UUS5_9LAMI</name>
<evidence type="ECO:0000313" key="2">
    <source>
        <dbReference type="EMBL" id="KAL0420613.1"/>
    </source>
</evidence>
<dbReference type="EMBL" id="JACGWN010000011">
    <property type="protein sequence ID" value="KAL0420613.1"/>
    <property type="molecule type" value="Genomic_DNA"/>
</dbReference>
<proteinExistence type="predicted"/>
<comment type="caution">
    <text evidence="2">The sequence shown here is derived from an EMBL/GenBank/DDBJ whole genome shotgun (WGS) entry which is preliminary data.</text>
</comment>
<sequence>MENAPEPLIGSSIPAEEDLPQNSGNLFVFCFIDDTVTLVLILRVNLQRTLEDVLGEVVAEMKGGPPVAAIESEVGDAQPEGAPPQTRERPPSQR</sequence>
<dbReference type="AlphaFoldDB" id="A0AAW2UUS5"/>
<reference evidence="2" key="1">
    <citation type="submission" date="2020-06" db="EMBL/GenBank/DDBJ databases">
        <authorList>
            <person name="Li T."/>
            <person name="Hu X."/>
            <person name="Zhang T."/>
            <person name="Song X."/>
            <person name="Zhang H."/>
            <person name="Dai N."/>
            <person name="Sheng W."/>
            <person name="Hou X."/>
            <person name="Wei L."/>
        </authorList>
    </citation>
    <scope>NUCLEOTIDE SEQUENCE</scope>
    <source>
        <strain evidence="2">KEN1</strain>
        <tissue evidence="2">Leaf</tissue>
    </source>
</reference>
<organism evidence="2">
    <name type="scientific">Sesamum latifolium</name>
    <dbReference type="NCBI Taxonomy" id="2727402"/>
    <lineage>
        <taxon>Eukaryota</taxon>
        <taxon>Viridiplantae</taxon>
        <taxon>Streptophyta</taxon>
        <taxon>Embryophyta</taxon>
        <taxon>Tracheophyta</taxon>
        <taxon>Spermatophyta</taxon>
        <taxon>Magnoliopsida</taxon>
        <taxon>eudicotyledons</taxon>
        <taxon>Gunneridae</taxon>
        <taxon>Pentapetalae</taxon>
        <taxon>asterids</taxon>
        <taxon>lamiids</taxon>
        <taxon>Lamiales</taxon>
        <taxon>Pedaliaceae</taxon>
        <taxon>Sesamum</taxon>
    </lineage>
</organism>
<accession>A0AAW2UUS5</accession>
<feature type="region of interest" description="Disordered" evidence="1">
    <location>
        <begin position="1"/>
        <end position="20"/>
    </location>
</feature>
<protein>
    <submittedName>
        <fullName evidence="2">Uncharacterized protein</fullName>
    </submittedName>
</protein>
<reference evidence="2" key="2">
    <citation type="journal article" date="2024" name="Plant">
        <title>Genomic evolution and insights into agronomic trait innovations of Sesamum species.</title>
        <authorList>
            <person name="Miao H."/>
            <person name="Wang L."/>
            <person name="Qu L."/>
            <person name="Liu H."/>
            <person name="Sun Y."/>
            <person name="Le M."/>
            <person name="Wang Q."/>
            <person name="Wei S."/>
            <person name="Zheng Y."/>
            <person name="Lin W."/>
            <person name="Duan Y."/>
            <person name="Cao H."/>
            <person name="Xiong S."/>
            <person name="Wang X."/>
            <person name="Wei L."/>
            <person name="Li C."/>
            <person name="Ma Q."/>
            <person name="Ju M."/>
            <person name="Zhao R."/>
            <person name="Li G."/>
            <person name="Mu C."/>
            <person name="Tian Q."/>
            <person name="Mei H."/>
            <person name="Zhang T."/>
            <person name="Gao T."/>
            <person name="Zhang H."/>
        </authorList>
    </citation>
    <scope>NUCLEOTIDE SEQUENCE</scope>
    <source>
        <strain evidence="2">KEN1</strain>
    </source>
</reference>